<organism evidence="9 10">
    <name type="scientific">Splendidivirga corallicola</name>
    <dbReference type="NCBI Taxonomy" id="3051826"/>
    <lineage>
        <taxon>Bacteria</taxon>
        <taxon>Pseudomonadati</taxon>
        <taxon>Bacteroidota</taxon>
        <taxon>Cytophagia</taxon>
        <taxon>Cytophagales</taxon>
        <taxon>Splendidivirgaceae</taxon>
        <taxon>Splendidivirga</taxon>
    </lineage>
</organism>
<reference evidence="9" key="1">
    <citation type="submission" date="2023-06" db="EMBL/GenBank/DDBJ databases">
        <title>Genomic of Parafulvivirga corallium.</title>
        <authorList>
            <person name="Wang G."/>
        </authorList>
    </citation>
    <scope>NUCLEOTIDE SEQUENCE</scope>
    <source>
        <strain evidence="9">BMA10</strain>
    </source>
</reference>
<dbReference type="PANTHER" id="PTHR30572:SF18">
    <property type="entry name" value="ABC-TYPE MACROLIDE FAMILY EXPORT SYSTEM PERMEASE COMPONENT 2"/>
    <property type="match status" value="1"/>
</dbReference>
<keyword evidence="4 6" id="KW-1133">Transmembrane helix</keyword>
<comment type="subcellular location">
    <subcellularLocation>
        <location evidence="1">Cell membrane</location>
        <topology evidence="1">Multi-pass membrane protein</topology>
    </subcellularLocation>
</comment>
<dbReference type="RefSeq" id="WP_346750184.1">
    <property type="nucleotide sequence ID" value="NZ_JAUJEA010000001.1"/>
</dbReference>
<dbReference type="InterPro" id="IPR050250">
    <property type="entry name" value="Macrolide_Exporter_MacB"/>
</dbReference>
<dbReference type="InterPro" id="IPR003838">
    <property type="entry name" value="ABC3_permease_C"/>
</dbReference>
<comment type="caution">
    <text evidence="9">The sequence shown here is derived from an EMBL/GenBank/DDBJ whole genome shotgun (WGS) entry which is preliminary data.</text>
</comment>
<evidence type="ECO:0000259" key="8">
    <source>
        <dbReference type="Pfam" id="PF12704"/>
    </source>
</evidence>
<evidence type="ECO:0000259" key="7">
    <source>
        <dbReference type="Pfam" id="PF02687"/>
    </source>
</evidence>
<dbReference type="PANTHER" id="PTHR30572">
    <property type="entry name" value="MEMBRANE COMPONENT OF TRANSPORTER-RELATED"/>
    <property type="match status" value="1"/>
</dbReference>
<evidence type="ECO:0000256" key="6">
    <source>
        <dbReference type="SAM" id="Phobius"/>
    </source>
</evidence>
<feature type="transmembrane region" description="Helical" evidence="6">
    <location>
        <begin position="384"/>
        <end position="407"/>
    </location>
</feature>
<feature type="transmembrane region" description="Helical" evidence="6">
    <location>
        <begin position="344"/>
        <end position="364"/>
    </location>
</feature>
<feature type="domain" description="ABC3 transporter permease C-terminal" evidence="7">
    <location>
        <begin position="293"/>
        <end position="412"/>
    </location>
</feature>
<keyword evidence="3 6" id="KW-0812">Transmembrane</keyword>
<evidence type="ECO:0000256" key="3">
    <source>
        <dbReference type="ARBA" id="ARBA00022692"/>
    </source>
</evidence>
<protein>
    <submittedName>
        <fullName evidence="9">ABC transporter permease</fullName>
    </submittedName>
</protein>
<evidence type="ECO:0000313" key="9">
    <source>
        <dbReference type="EMBL" id="MDN5200158.1"/>
    </source>
</evidence>
<evidence type="ECO:0000256" key="4">
    <source>
        <dbReference type="ARBA" id="ARBA00022989"/>
    </source>
</evidence>
<feature type="transmembrane region" description="Helical" evidence="6">
    <location>
        <begin position="680"/>
        <end position="700"/>
    </location>
</feature>
<evidence type="ECO:0000256" key="5">
    <source>
        <dbReference type="ARBA" id="ARBA00023136"/>
    </source>
</evidence>
<feature type="domain" description="MacB-like periplasmic core" evidence="8">
    <location>
        <begin position="440"/>
        <end position="647"/>
    </location>
</feature>
<feature type="domain" description="MacB-like periplasmic core" evidence="8">
    <location>
        <begin position="20"/>
        <end position="240"/>
    </location>
</feature>
<evidence type="ECO:0000256" key="2">
    <source>
        <dbReference type="ARBA" id="ARBA00022475"/>
    </source>
</evidence>
<keyword evidence="10" id="KW-1185">Reference proteome</keyword>
<dbReference type="EMBL" id="JAUJEA010000001">
    <property type="protein sequence ID" value="MDN5200158.1"/>
    <property type="molecule type" value="Genomic_DNA"/>
</dbReference>
<feature type="domain" description="ABC3 transporter permease C-terminal" evidence="7">
    <location>
        <begin position="683"/>
        <end position="796"/>
    </location>
</feature>
<dbReference type="Proteomes" id="UP001172082">
    <property type="component" value="Unassembled WGS sequence"/>
</dbReference>
<keyword evidence="5 6" id="KW-0472">Membrane</keyword>
<sequence>MLKSYLKITIRNLNRNKVYSFINIFSLAIGMAACLVIYLFISNELSFDAFHSKKDNIYRLDEVQSFPGTNTQKVALSMPGMGPNLASEFPEVKSYARFWGHGGRLYSYGDKEIMVDKTAMVDSTFLKIFDFELLHGDRNTMLDLPNSIVLTEELSMAFFNTVDAIDKELVYMDGDTPVNLKITGVLKNVPDNSHLQFDMLASMSTITSQNPEFNNRWGSNFLVTYLLLENNTDIPALESKFPDFMVSHMNEDINDYYKLYLQALEDVHLGSVDMDHDYHNWREFDGSYVKVFFIMAIFVLIIASVNFMNLSTARSTARSKEVGLRKSIGANKSQIINQFLGESVILTFIALILALIIAGLFIPYLNEMAGRNLTLLSLTTNSLVPLFIVMISLIIGILSGSYPAFFIASFQPGAVLKGRIQGLGKKSVLRNVLVVGQFAVAIALIIGTIFAIRQLHFMQNKDIGFDKDQIVLVPLSRGANDKFETMKTELLRKQGVKGVTAAGQRIGNNFHQWGFKVKTDTAVNDITVSNVNVEYDYLSVYDIELKDGRAFSKEHGADAGYSFIINETLERELDLTDNAIGKTVGHGWYHNDTLGTIIGVAKDFNFNSLHHKINTLVISLHPEWGYDEMSVKVSPENMSETIEEIRATWTTLVDDRPFEYHFLDQHFETLYASDKQMSKVATMIAILAIIIACLGLFGLASITTEQRIKEIGVRKVLGASVIQLFSVLSRNFIILVLIAFVIAVPVTIYFIRSWLENFAYKTNISFEVFLFAGGLSMVVALVTISFKIIRTARLNPVDSLKEE</sequence>
<feature type="transmembrane region" description="Helical" evidence="6">
    <location>
        <begin position="21"/>
        <end position="41"/>
    </location>
</feature>
<dbReference type="InterPro" id="IPR025857">
    <property type="entry name" value="MacB_PCD"/>
</dbReference>
<feature type="transmembrane region" description="Helical" evidence="6">
    <location>
        <begin position="428"/>
        <end position="452"/>
    </location>
</feature>
<dbReference type="Pfam" id="PF12704">
    <property type="entry name" value="MacB_PCD"/>
    <property type="match status" value="2"/>
</dbReference>
<gene>
    <name evidence="9" type="ORF">QQ008_02265</name>
</gene>
<evidence type="ECO:0000256" key="1">
    <source>
        <dbReference type="ARBA" id="ARBA00004651"/>
    </source>
</evidence>
<proteinExistence type="predicted"/>
<keyword evidence="2" id="KW-1003">Cell membrane</keyword>
<dbReference type="PROSITE" id="PS51257">
    <property type="entry name" value="PROKAR_LIPOPROTEIN"/>
    <property type="match status" value="1"/>
</dbReference>
<evidence type="ECO:0000313" key="10">
    <source>
        <dbReference type="Proteomes" id="UP001172082"/>
    </source>
</evidence>
<accession>A0ABT8KI98</accession>
<name>A0ABT8KI98_9BACT</name>
<feature type="transmembrane region" description="Helical" evidence="6">
    <location>
        <begin position="291"/>
        <end position="310"/>
    </location>
</feature>
<feature type="transmembrane region" description="Helical" evidence="6">
    <location>
        <begin position="732"/>
        <end position="752"/>
    </location>
</feature>
<feature type="transmembrane region" description="Helical" evidence="6">
    <location>
        <begin position="764"/>
        <end position="786"/>
    </location>
</feature>
<dbReference type="Pfam" id="PF02687">
    <property type="entry name" value="FtsX"/>
    <property type="match status" value="2"/>
</dbReference>